<evidence type="ECO:0000259" key="2">
    <source>
        <dbReference type="Pfam" id="PF00487"/>
    </source>
</evidence>
<feature type="transmembrane region" description="Helical" evidence="1">
    <location>
        <begin position="112"/>
        <end position="129"/>
    </location>
</feature>
<feature type="transmembrane region" description="Helical" evidence="1">
    <location>
        <begin position="73"/>
        <end position="92"/>
    </location>
</feature>
<evidence type="ECO:0000313" key="3">
    <source>
        <dbReference type="EMBL" id="MFB9378457.1"/>
    </source>
</evidence>
<name>A0ABV5LWJ0_9ACTN</name>
<comment type="caution">
    <text evidence="3">The sequence shown here is derived from an EMBL/GenBank/DDBJ whole genome shotgun (WGS) entry which is preliminary data.</text>
</comment>
<protein>
    <submittedName>
        <fullName evidence="3">Fatty acid desaturase family protein</fullName>
    </submittedName>
</protein>
<organism evidence="3 4">
    <name type="scientific">Kineococcus gynurae</name>
    <dbReference type="NCBI Taxonomy" id="452979"/>
    <lineage>
        <taxon>Bacteria</taxon>
        <taxon>Bacillati</taxon>
        <taxon>Actinomycetota</taxon>
        <taxon>Actinomycetes</taxon>
        <taxon>Kineosporiales</taxon>
        <taxon>Kineosporiaceae</taxon>
        <taxon>Kineococcus</taxon>
    </lineage>
</organism>
<sequence length="363" mass="39917">MKPVLTPAGPLEPAHGVERPARVPRSPYARLTAEVQALGLMARRRGAYAVRIAATTLALAAVVAGVVLLRDSWLVLLLGAPLALVLTQFAYLGHDAAHRQMFASHRRNEIAARIFAALVTGLGYGWWMGKHTKHHQSPNQRGIDTDIESQVVSFHEDAARSRTGLLAWFTRRQGWFFFPLLLVAGINLHVDSVKALLVGGRGRRADVALILLHWAIYATTLFTLLGPGRAAAFAGVHLAAFGLSMGGSFAPNHVGMPIVERTAKLDFISRQVRMSRNISGNRLVDLFMGGLNFQVEHHLFPSMPRPNLRAAKPIVVRFCQEQGIPYTETTLAGAYRDIVRNLNDVGLVARNPFRCPVRMQLRA</sequence>
<feature type="transmembrane region" description="Helical" evidence="1">
    <location>
        <begin position="205"/>
        <end position="225"/>
    </location>
</feature>
<dbReference type="InterPro" id="IPR012171">
    <property type="entry name" value="Fatty_acid_desaturase"/>
</dbReference>
<dbReference type="EMBL" id="JBHMDM010000007">
    <property type="protein sequence ID" value="MFB9378457.1"/>
    <property type="molecule type" value="Genomic_DNA"/>
</dbReference>
<keyword evidence="4" id="KW-1185">Reference proteome</keyword>
<proteinExistence type="predicted"/>
<dbReference type="RefSeq" id="WP_380136916.1">
    <property type="nucleotide sequence ID" value="NZ_JBHLUI010000008.1"/>
</dbReference>
<accession>A0ABV5LWJ0</accession>
<dbReference type="InterPro" id="IPR005804">
    <property type="entry name" value="FA_desaturase_dom"/>
</dbReference>
<evidence type="ECO:0000313" key="4">
    <source>
        <dbReference type="Proteomes" id="UP001589748"/>
    </source>
</evidence>
<feature type="transmembrane region" description="Helical" evidence="1">
    <location>
        <begin position="48"/>
        <end position="67"/>
    </location>
</feature>
<dbReference type="PANTHER" id="PTHR19353">
    <property type="entry name" value="FATTY ACID DESATURASE 2"/>
    <property type="match status" value="1"/>
</dbReference>
<dbReference type="PIRSF" id="PIRSF015921">
    <property type="entry name" value="FA_sphinglp_des"/>
    <property type="match status" value="1"/>
</dbReference>
<evidence type="ECO:0000256" key="1">
    <source>
        <dbReference type="SAM" id="Phobius"/>
    </source>
</evidence>
<gene>
    <name evidence="3" type="ORF">ACFFVI_15930</name>
</gene>
<keyword evidence="1" id="KW-1133">Transmembrane helix</keyword>
<dbReference type="Pfam" id="PF00487">
    <property type="entry name" value="FA_desaturase"/>
    <property type="match status" value="1"/>
</dbReference>
<feature type="domain" description="Fatty acid desaturase" evidence="2">
    <location>
        <begin position="72"/>
        <end position="329"/>
    </location>
</feature>
<dbReference type="CDD" id="cd03506">
    <property type="entry name" value="Delta6-FADS-like"/>
    <property type="match status" value="1"/>
</dbReference>
<dbReference type="PANTHER" id="PTHR19353:SF19">
    <property type="entry name" value="DELTA(5) FATTY ACID DESATURASE C-RELATED"/>
    <property type="match status" value="1"/>
</dbReference>
<keyword evidence="1" id="KW-0812">Transmembrane</keyword>
<feature type="transmembrane region" description="Helical" evidence="1">
    <location>
        <begin position="175"/>
        <end position="193"/>
    </location>
</feature>
<keyword evidence="1" id="KW-0472">Membrane</keyword>
<reference evidence="3 4" key="1">
    <citation type="submission" date="2024-09" db="EMBL/GenBank/DDBJ databases">
        <authorList>
            <person name="Sun Q."/>
            <person name="Mori K."/>
        </authorList>
    </citation>
    <scope>NUCLEOTIDE SEQUENCE [LARGE SCALE GENOMIC DNA]</scope>
    <source>
        <strain evidence="3 4">TISTR 1856</strain>
    </source>
</reference>
<dbReference type="Proteomes" id="UP001589748">
    <property type="component" value="Unassembled WGS sequence"/>
</dbReference>